<evidence type="ECO:0000256" key="4">
    <source>
        <dbReference type="ARBA" id="ARBA00022490"/>
    </source>
</evidence>
<protein>
    <recommendedName>
        <fullName evidence="9">Inner centromere protein ARK-binding domain-containing protein</fullName>
    </recommendedName>
</protein>
<feature type="compositionally biased region" description="Acidic residues" evidence="8">
    <location>
        <begin position="1119"/>
        <end position="1129"/>
    </location>
</feature>
<feature type="region of interest" description="Disordered" evidence="8">
    <location>
        <begin position="316"/>
        <end position="459"/>
    </location>
</feature>
<feature type="compositionally biased region" description="Polar residues" evidence="8">
    <location>
        <begin position="774"/>
        <end position="802"/>
    </location>
</feature>
<feature type="region of interest" description="Disordered" evidence="8">
    <location>
        <begin position="572"/>
        <end position="1033"/>
    </location>
</feature>
<dbReference type="AlphaFoldDB" id="A0A179I6Q5"/>
<feature type="compositionally biased region" description="Acidic residues" evidence="8">
    <location>
        <begin position="434"/>
        <end position="443"/>
    </location>
</feature>
<feature type="region of interest" description="Disordered" evidence="8">
    <location>
        <begin position="487"/>
        <end position="506"/>
    </location>
</feature>
<feature type="compositionally biased region" description="Polar residues" evidence="8">
    <location>
        <begin position="610"/>
        <end position="621"/>
    </location>
</feature>
<dbReference type="OrthoDB" id="6123at2759"/>
<feature type="compositionally biased region" description="Basic and acidic residues" evidence="8">
    <location>
        <begin position="744"/>
        <end position="761"/>
    </location>
</feature>
<feature type="compositionally biased region" description="Low complexity" evidence="8">
    <location>
        <begin position="803"/>
        <end position="833"/>
    </location>
</feature>
<dbReference type="PANTHER" id="PTHR13142">
    <property type="entry name" value="INNER CENTROMERE PROTEIN"/>
    <property type="match status" value="1"/>
</dbReference>
<reference evidence="10 11" key="1">
    <citation type="submission" date="2016-03" db="EMBL/GenBank/DDBJ databases">
        <title>Fine-scale spatial genetic structure of a fungal parasite of coffee scale insects.</title>
        <authorList>
            <person name="Jackson D."/>
            <person name="Zemenick K.A."/>
            <person name="Malloure B."/>
            <person name="Quandt C.A."/>
            <person name="James T.Y."/>
        </authorList>
    </citation>
    <scope>NUCLEOTIDE SEQUENCE [LARGE SCALE GENOMIC DNA]</scope>
    <source>
        <strain evidence="10 11">UM487</strain>
    </source>
</reference>
<organism evidence="10 11">
    <name type="scientific">Cordyceps confragosa</name>
    <name type="common">Lecanicillium lecanii</name>
    <dbReference type="NCBI Taxonomy" id="2714763"/>
    <lineage>
        <taxon>Eukaryota</taxon>
        <taxon>Fungi</taxon>
        <taxon>Dikarya</taxon>
        <taxon>Ascomycota</taxon>
        <taxon>Pezizomycotina</taxon>
        <taxon>Sordariomycetes</taxon>
        <taxon>Hypocreomycetidae</taxon>
        <taxon>Hypocreales</taxon>
        <taxon>Cordycipitaceae</taxon>
        <taxon>Akanthomyces</taxon>
    </lineage>
</organism>
<feature type="region of interest" description="Disordered" evidence="8">
    <location>
        <begin position="1092"/>
        <end position="1133"/>
    </location>
</feature>
<sequence length="1226" mass="134242">MAAMRGPRLQVGSAPWIAEERSSALQIVQAEVEEFSFSARNEMEWLNEHMAGIFDENETRNFADTFKTPGKLRGKTPRTIRKAVAPGDARVVSSWILLLLDKPNIRQPLSDVFTTTPNGAPPQHINKLLSAKAIARSPKLLAAAVKPMPQPQSTQDSGYYGSQDIVDSAHVFNDLESSSQMPRGTHNMNISTKHIQSQAAFADRADSAFQTAREEQSLHLAKRTVFSDAEASPMRQNFVKHVQSSSPLKQSPLKSPILHSDMTDVAEEVDEPDTPSEASSPIRQVVRKSSLNFASLPPREPLAAGKSVGRVSRISHLEKSSAGKSLSHVTKEPSSERDSDSEMNVDKEDKEPVKSVVGDTVSHTKTHTQRLQDQINQLGKSNGGSLAQARSYPNVPSVKQSALPVSQSDPSMTASPTRNPSISKVLQTTPGAFPEEEDDDDWIEPPSAAPATEKRPAFPKSYSADVMEGIQGKGTIGQPEFAATDNAKRLQTHGKSASVSTLPSMTYNAKDELTLTKSTSVSHGLDTVVESHGLETPSGSPSRLFRDSPLKQMKSKLSSILKGSRSLLASSAAISAEGKSSLLSSSTTQFGMHPSPSTSSLASKTRIASDASQKTASSLSPAKTRRTRASTEREREDKRREKEARLMAEQMDRLDKAREKEREKARVFSREQERIAAMEKEIAAKKQEELMHAKQTPKARSSPRRARSDDDEPKTISQDVDMSEAPQIAPPSVARTASTTHSLRNRDVKRPLKPTKEDLKAKQAPTVIRVKPGSQHSQFHQAGRPSTNPQEAASLPSSQHQPSVKASKASLHSKASSQSLKSSTNTRPKATETATKKKEAEERRDAKAEAERKRAASQEEQRRQEQQRRADAERQKKEKDLAEERKMVQRQAALEKAKKTKAPPPVARSQPNGPPDFTLSQQQKMEGQGSRPPSRMMAGNQRQQAESNLTKAGTKRPIGHESNEDAQDRRPPTRAGPAYQGKDVKRRRTSEALQDDVEGGGLSIKGHAVRPSPGFKKDVPPKSLFQNGYSNAPPNSVHDLFKASVTSHQLQSKATRPVDMAQISKGNIPFAPNANAAGPAFKTPARPGPYLAAKSAAKSVPRSSPQFQNGEAIDLPEIPTDDEDEEEDPGMNNIATWAASPDLRAALMRQETMDPSQIFGPPAPLNMEEVFSKSKDRWHKFRARTSSANWSGPDGLTEDDIRKDMAAREKLRRHGGWSYEMSKDVL</sequence>
<keyword evidence="7" id="KW-0539">Nucleus</keyword>
<dbReference type="GO" id="GO:0007059">
    <property type="term" value="P:chromosome segregation"/>
    <property type="evidence" value="ECO:0007669"/>
    <property type="project" value="UniProtKB-KW"/>
</dbReference>
<evidence type="ECO:0000313" key="10">
    <source>
        <dbReference type="EMBL" id="OAQ97974.1"/>
    </source>
</evidence>
<dbReference type="EMBL" id="LUKN01003136">
    <property type="protein sequence ID" value="OAQ97974.1"/>
    <property type="molecule type" value="Genomic_DNA"/>
</dbReference>
<evidence type="ECO:0000313" key="11">
    <source>
        <dbReference type="Proteomes" id="UP000243081"/>
    </source>
</evidence>
<feature type="compositionally biased region" description="Basic and acidic residues" evidence="8">
    <location>
        <begin position="958"/>
        <end position="971"/>
    </location>
</feature>
<dbReference type="GO" id="GO:0005634">
    <property type="term" value="C:nucleus"/>
    <property type="evidence" value="ECO:0007669"/>
    <property type="project" value="UniProtKB-SubCell"/>
</dbReference>
<feature type="compositionally biased region" description="Polar residues" evidence="8">
    <location>
        <begin position="1024"/>
        <end position="1033"/>
    </location>
</feature>
<comment type="similarity">
    <text evidence="3">Belongs to the INCENP family.</text>
</comment>
<dbReference type="OMA" id="PVPKWAQ"/>
<feature type="compositionally biased region" description="Polar residues" evidence="8">
    <location>
        <begin position="369"/>
        <end position="385"/>
    </location>
</feature>
<keyword evidence="6" id="KW-0206">Cytoskeleton</keyword>
<feature type="compositionally biased region" description="Basic residues" evidence="8">
    <location>
        <begin position="695"/>
        <end position="705"/>
    </location>
</feature>
<gene>
    <name evidence="10" type="ORF">LLEC1_00515</name>
</gene>
<feature type="compositionally biased region" description="Basic and acidic residues" evidence="8">
    <location>
        <begin position="834"/>
        <end position="897"/>
    </location>
</feature>
<evidence type="ECO:0000256" key="7">
    <source>
        <dbReference type="ARBA" id="ARBA00023242"/>
    </source>
</evidence>
<dbReference type="PANTHER" id="PTHR13142:SF1">
    <property type="entry name" value="INNER CENTROMERE PROTEIN"/>
    <property type="match status" value="1"/>
</dbReference>
<feature type="compositionally biased region" description="Basic and acidic residues" evidence="8">
    <location>
        <begin position="629"/>
        <end position="692"/>
    </location>
</feature>
<dbReference type="InterPro" id="IPR005635">
    <property type="entry name" value="Inner_centromere_prot_ARK-bd"/>
</dbReference>
<name>A0A179I6Q5_CORDF</name>
<dbReference type="Pfam" id="PF03941">
    <property type="entry name" value="INCENP_ARK-bind"/>
    <property type="match status" value="1"/>
</dbReference>
<evidence type="ECO:0000256" key="3">
    <source>
        <dbReference type="ARBA" id="ARBA00010042"/>
    </source>
</evidence>
<keyword evidence="11" id="KW-1185">Reference proteome</keyword>
<evidence type="ECO:0000256" key="2">
    <source>
        <dbReference type="ARBA" id="ARBA00004186"/>
    </source>
</evidence>
<accession>A0A179I6Q5</accession>
<feature type="compositionally biased region" description="Polar residues" evidence="8">
    <location>
        <begin position="493"/>
        <end position="506"/>
    </location>
</feature>
<evidence type="ECO:0000256" key="5">
    <source>
        <dbReference type="ARBA" id="ARBA00022829"/>
    </source>
</evidence>
<feature type="compositionally biased region" description="Polar residues" evidence="8">
    <location>
        <begin position="940"/>
        <end position="951"/>
    </location>
</feature>
<evidence type="ECO:0000259" key="9">
    <source>
        <dbReference type="Pfam" id="PF03941"/>
    </source>
</evidence>
<comment type="subcellular location">
    <subcellularLocation>
        <location evidence="2">Cytoplasm</location>
        <location evidence="2">Cytoskeleton</location>
        <location evidence="2">Spindle</location>
    </subcellularLocation>
    <subcellularLocation>
        <location evidence="1">Nucleus</location>
    </subcellularLocation>
</comment>
<proteinExistence type="inferred from homology"/>
<comment type="caution">
    <text evidence="10">The sequence shown here is derived from an EMBL/GenBank/DDBJ whole genome shotgun (WGS) entry which is preliminary data.</text>
</comment>
<feature type="region of interest" description="Disordered" evidence="8">
    <location>
        <begin position="531"/>
        <end position="550"/>
    </location>
</feature>
<dbReference type="Proteomes" id="UP000243081">
    <property type="component" value="Unassembled WGS sequence"/>
</dbReference>
<feature type="compositionally biased region" description="Basic and acidic residues" evidence="8">
    <location>
        <begin position="329"/>
        <end position="353"/>
    </location>
</feature>
<evidence type="ECO:0000256" key="1">
    <source>
        <dbReference type="ARBA" id="ARBA00004123"/>
    </source>
</evidence>
<evidence type="ECO:0000256" key="6">
    <source>
        <dbReference type="ARBA" id="ARBA00023212"/>
    </source>
</evidence>
<dbReference type="GO" id="GO:0005819">
    <property type="term" value="C:spindle"/>
    <property type="evidence" value="ECO:0007669"/>
    <property type="project" value="UniProtKB-SubCell"/>
</dbReference>
<feature type="compositionally biased region" description="Polar residues" evidence="8">
    <location>
        <begin position="397"/>
        <end position="430"/>
    </location>
</feature>
<evidence type="ECO:0000256" key="8">
    <source>
        <dbReference type="SAM" id="MobiDB-lite"/>
    </source>
</evidence>
<keyword evidence="4" id="KW-0963">Cytoplasm</keyword>
<keyword evidence="5" id="KW-0159">Chromosome partition</keyword>
<feature type="compositionally biased region" description="Low complexity" evidence="8">
    <location>
        <begin position="572"/>
        <end position="588"/>
    </location>
</feature>
<feature type="domain" description="Inner centromere protein ARK-binding" evidence="9">
    <location>
        <begin position="1117"/>
        <end position="1171"/>
    </location>
</feature>